<dbReference type="AlphaFoldDB" id="A0A060NUS8"/>
<dbReference type="PANTHER" id="PTHR14021">
    <property type="entry name" value="IRON-SULFUR CLUSTER CO-CHAPERONE PROTEIN HSCB"/>
    <property type="match status" value="1"/>
</dbReference>
<dbReference type="GO" id="GO:0051259">
    <property type="term" value="P:protein complex oligomerization"/>
    <property type="evidence" value="ECO:0007669"/>
    <property type="project" value="InterPro"/>
</dbReference>
<keyword evidence="2 4" id="KW-0143">Chaperone</keyword>
<dbReference type="PROSITE" id="PS50076">
    <property type="entry name" value="DNAJ_2"/>
    <property type="match status" value="1"/>
</dbReference>
<comment type="similarity">
    <text evidence="1 4">Belongs to the HscB family.</text>
</comment>
<dbReference type="InterPro" id="IPR009073">
    <property type="entry name" value="HscB_oligo_C"/>
</dbReference>
<dbReference type="InterPro" id="IPR001623">
    <property type="entry name" value="DnaJ_domain"/>
</dbReference>
<evidence type="ECO:0000259" key="5">
    <source>
        <dbReference type="PROSITE" id="PS50076"/>
    </source>
</evidence>
<gene>
    <name evidence="4" type="primary">hscB</name>
    <name evidence="6" type="ORF">SMCB_0431</name>
</gene>
<organism evidence="6 7">
    <name type="scientific">Serpentinimonas maccroryi</name>
    <dbReference type="NCBI Taxonomy" id="1458426"/>
    <lineage>
        <taxon>Bacteria</taxon>
        <taxon>Pseudomonadati</taxon>
        <taxon>Pseudomonadota</taxon>
        <taxon>Betaproteobacteria</taxon>
        <taxon>Burkholderiales</taxon>
        <taxon>Comamonadaceae</taxon>
        <taxon>Serpentinimonas</taxon>
    </lineage>
</organism>
<dbReference type="GO" id="GO:0006457">
    <property type="term" value="P:protein folding"/>
    <property type="evidence" value="ECO:0007669"/>
    <property type="project" value="UniProtKB-UniRule"/>
</dbReference>
<reference evidence="6 7" key="1">
    <citation type="journal article" date="2014" name="Nat. Commun.">
        <title>Physiological and genomic features of highly alkaliphilic hydrogen-utilizing Betaproteobacteria from a continental serpentinizing site.</title>
        <authorList>
            <person name="Suzuki S."/>
            <person name="Kuenen J.G."/>
            <person name="Schipper K."/>
            <person name="van der Velde S."/>
            <person name="Ishii S."/>
            <person name="Wu A."/>
            <person name="Sorokin D.Y."/>
            <person name="Tenney A."/>
            <person name="Meng X.Y."/>
            <person name="Morrill P.L."/>
            <person name="Kamagata Y."/>
            <person name="Muyzer G."/>
            <person name="Nealson K.H."/>
        </authorList>
    </citation>
    <scope>NUCLEOTIDE SEQUENCE [LARGE SCALE GENOMIC DNA]</scope>
    <source>
        <strain evidence="6 7">B1</strain>
    </source>
</reference>
<dbReference type="PANTHER" id="PTHR14021:SF15">
    <property type="entry name" value="IRON-SULFUR CLUSTER CO-CHAPERONE PROTEIN HSCB"/>
    <property type="match status" value="1"/>
</dbReference>
<dbReference type="GO" id="GO:1990230">
    <property type="term" value="C:iron-sulfur cluster transfer complex"/>
    <property type="evidence" value="ECO:0007669"/>
    <property type="project" value="TreeGrafter"/>
</dbReference>
<dbReference type="CDD" id="cd06257">
    <property type="entry name" value="DnaJ"/>
    <property type="match status" value="1"/>
</dbReference>
<accession>A0A060NUS8</accession>
<name>A0A060NUS8_9BURK</name>
<dbReference type="InterPro" id="IPR036869">
    <property type="entry name" value="J_dom_sf"/>
</dbReference>
<comment type="subunit">
    <text evidence="4">Interacts with HscA and stimulates its ATPase activity.</text>
</comment>
<dbReference type="SUPFAM" id="SSF47144">
    <property type="entry name" value="HSC20 (HSCB), C-terminal oligomerisation domain"/>
    <property type="match status" value="1"/>
</dbReference>
<dbReference type="Proteomes" id="UP000066014">
    <property type="component" value="Chromosome"/>
</dbReference>
<evidence type="ECO:0000313" key="6">
    <source>
        <dbReference type="EMBL" id="BAO82659.1"/>
    </source>
</evidence>
<dbReference type="InterPro" id="IPR004640">
    <property type="entry name" value="HscB"/>
</dbReference>
<proteinExistence type="inferred from homology"/>
<dbReference type="Gene3D" id="1.10.287.110">
    <property type="entry name" value="DnaJ domain"/>
    <property type="match status" value="1"/>
</dbReference>
<dbReference type="HOGENOM" id="CLU_068529_2_1_4"/>
<dbReference type="Pfam" id="PF07743">
    <property type="entry name" value="HSCB_C"/>
    <property type="match status" value="1"/>
</dbReference>
<dbReference type="STRING" id="1458426.SMCB_0431"/>
<feature type="domain" description="J" evidence="5">
    <location>
        <begin position="32"/>
        <end position="104"/>
    </location>
</feature>
<evidence type="ECO:0000313" key="7">
    <source>
        <dbReference type="Proteomes" id="UP000066014"/>
    </source>
</evidence>
<dbReference type="GO" id="GO:0001671">
    <property type="term" value="F:ATPase activator activity"/>
    <property type="evidence" value="ECO:0007669"/>
    <property type="project" value="InterPro"/>
</dbReference>
<keyword evidence="7" id="KW-1185">Reference proteome</keyword>
<sequence>MGVLPEAGAVPAGAGEASGAAALGDEISLRADDYTLFALPPGFALDRAALEQRWKQLQRLAHPDRHAAQGAAAQRLALQWSVRINEAYQRLKDPLKRGAYWCELQGQSVGAHDNTAMPATFLVQQMQWREALAEAGSAADLSPLQAELEAERAQRLAALQTAIDVQHDARAAAQQVRALLFIERFEQQLHERLDRY</sequence>
<dbReference type="GO" id="GO:0044571">
    <property type="term" value="P:[2Fe-2S] cluster assembly"/>
    <property type="evidence" value="ECO:0007669"/>
    <property type="project" value="InterPro"/>
</dbReference>
<dbReference type="SMART" id="SM00271">
    <property type="entry name" value="DnaJ"/>
    <property type="match status" value="1"/>
</dbReference>
<evidence type="ECO:0000256" key="1">
    <source>
        <dbReference type="ARBA" id="ARBA00010476"/>
    </source>
</evidence>
<dbReference type="GO" id="GO:0051087">
    <property type="term" value="F:protein-folding chaperone binding"/>
    <property type="evidence" value="ECO:0007669"/>
    <property type="project" value="InterPro"/>
</dbReference>
<evidence type="ECO:0000256" key="2">
    <source>
        <dbReference type="ARBA" id="ARBA00023186"/>
    </source>
</evidence>
<evidence type="ECO:0000256" key="4">
    <source>
        <dbReference type="HAMAP-Rule" id="MF_00682"/>
    </source>
</evidence>
<dbReference type="NCBIfam" id="TIGR00714">
    <property type="entry name" value="hscB"/>
    <property type="match status" value="1"/>
</dbReference>
<dbReference type="EMBL" id="AP014569">
    <property type="protein sequence ID" value="BAO82659.1"/>
    <property type="molecule type" value="Genomic_DNA"/>
</dbReference>
<dbReference type="Gene3D" id="1.20.1280.20">
    <property type="entry name" value="HscB, C-terminal domain"/>
    <property type="match status" value="1"/>
</dbReference>
<comment type="function">
    <text evidence="3 4">Co-chaperone involved in the maturation of iron-sulfur cluster-containing proteins. Seems to help targeting proteins to be folded toward HscA.</text>
</comment>
<protein>
    <recommendedName>
        <fullName evidence="4">Co-chaperone protein HscB homolog</fullName>
    </recommendedName>
</protein>
<dbReference type="KEGG" id="cbab:SMCB_0431"/>
<evidence type="ECO:0000256" key="3">
    <source>
        <dbReference type="ARBA" id="ARBA00025596"/>
    </source>
</evidence>
<dbReference type="HAMAP" id="MF_00682">
    <property type="entry name" value="HscB"/>
    <property type="match status" value="1"/>
</dbReference>
<dbReference type="SUPFAM" id="SSF46565">
    <property type="entry name" value="Chaperone J-domain"/>
    <property type="match status" value="1"/>
</dbReference>
<dbReference type="InterPro" id="IPR036386">
    <property type="entry name" value="HscB_C_sf"/>
</dbReference>